<dbReference type="Proteomes" id="UP000320672">
    <property type="component" value="Chromosome"/>
</dbReference>
<evidence type="ECO:0000259" key="4">
    <source>
        <dbReference type="Pfam" id="PF07687"/>
    </source>
</evidence>
<dbReference type="PANTHER" id="PTHR43808:SF31">
    <property type="entry name" value="N-ACETYL-L-CITRULLINE DEACETYLASE"/>
    <property type="match status" value="1"/>
</dbReference>
<dbReference type="InterPro" id="IPR002933">
    <property type="entry name" value="Peptidase_M20"/>
</dbReference>
<evidence type="ECO:0000313" key="5">
    <source>
        <dbReference type="EMBL" id="QDS95403.1"/>
    </source>
</evidence>
<dbReference type="SUPFAM" id="SSF55031">
    <property type="entry name" value="Bacterial exopeptidase dimerisation domain"/>
    <property type="match status" value="1"/>
</dbReference>
<dbReference type="InterPro" id="IPR011650">
    <property type="entry name" value="Peptidase_M20_dimer"/>
</dbReference>
<dbReference type="EC" id="3.5.1.16" evidence="5"/>
<keyword evidence="3" id="KW-0170">Cobalt</keyword>
<reference evidence="5 6" key="1">
    <citation type="submission" date="2019-02" db="EMBL/GenBank/DDBJ databases">
        <title>Deep-cultivation of Planctomycetes and their phenomic and genomic characterization uncovers novel biology.</title>
        <authorList>
            <person name="Wiegand S."/>
            <person name="Jogler M."/>
            <person name="Boedeker C."/>
            <person name="Pinto D."/>
            <person name="Vollmers J."/>
            <person name="Rivas-Marin E."/>
            <person name="Kohn T."/>
            <person name="Peeters S.H."/>
            <person name="Heuer A."/>
            <person name="Rast P."/>
            <person name="Oberbeckmann S."/>
            <person name="Bunk B."/>
            <person name="Jeske O."/>
            <person name="Meyerdierks A."/>
            <person name="Storesund J.E."/>
            <person name="Kallscheuer N."/>
            <person name="Luecker S."/>
            <person name="Lage O.M."/>
            <person name="Pohl T."/>
            <person name="Merkel B.J."/>
            <person name="Hornburger P."/>
            <person name="Mueller R.-W."/>
            <person name="Bruemmer F."/>
            <person name="Labrenz M."/>
            <person name="Spormann A.M."/>
            <person name="Op den Camp H."/>
            <person name="Overmann J."/>
            <person name="Amann R."/>
            <person name="Jetten M.S.M."/>
            <person name="Mascher T."/>
            <person name="Medema M.H."/>
            <person name="Devos D.P."/>
            <person name="Kaster A.-K."/>
            <person name="Ovreas L."/>
            <person name="Rohde M."/>
            <person name="Galperin M.Y."/>
            <person name="Jogler C."/>
        </authorList>
    </citation>
    <scope>NUCLEOTIDE SEQUENCE [LARGE SCALE GENOMIC DNA]</scope>
    <source>
        <strain evidence="5 6">FF011L</strain>
    </source>
</reference>
<evidence type="ECO:0000256" key="3">
    <source>
        <dbReference type="ARBA" id="ARBA00023285"/>
    </source>
</evidence>
<evidence type="ECO:0000313" key="6">
    <source>
        <dbReference type="Proteomes" id="UP000320672"/>
    </source>
</evidence>
<dbReference type="PANTHER" id="PTHR43808">
    <property type="entry name" value="ACETYLORNITHINE DEACETYLASE"/>
    <property type="match status" value="1"/>
</dbReference>
<protein>
    <submittedName>
        <fullName evidence="5">Acetylornithine deacetylase</fullName>
        <ecNumber evidence="5">3.5.1.16</ecNumber>
    </submittedName>
</protein>
<feature type="domain" description="Peptidase M20 dimerisation" evidence="4">
    <location>
        <begin position="192"/>
        <end position="300"/>
    </location>
</feature>
<dbReference type="RefSeq" id="WP_145353519.1">
    <property type="nucleotide sequence ID" value="NZ_CP036262.1"/>
</dbReference>
<evidence type="ECO:0000256" key="2">
    <source>
        <dbReference type="ARBA" id="ARBA00022801"/>
    </source>
</evidence>
<dbReference type="AlphaFoldDB" id="A0A517MKJ0"/>
<sequence length="391" mass="42751">MSATADALLESLIRFPSVSDRSNRDVSQWIADRLSERGFSIEWLAYKDNNEVEKVNVIGRRGPDADGGLAYFGHSDVVPAIRWQGPTENRPELASHQHPDEAAFLPTRTDQRIYGRGACDMKGSLACMLAAADQIPVSEQRAPLTYVCTADEEIGFAGARQVAAASQTFQKLRDEQPLGIIGEPTLLKVVHAHKGIAGYRFISHGHAAHSSSRDGLNANLAMVPLLAEIHRLHELSETDPQFRNMNFDPPTLSWNFGVSDGATAVNITPAESQAWVFFRPMPGVDGEPLVRSLLAKAESLGIEIRTASGSPPVWVEPNDKAIQKMCKLTGCSEPKTVCYGTDGGQFTDLKQLLVMGPGAIAQAHTVDEWIDLSQLERGTEIYADCIRQWCC</sequence>
<dbReference type="GO" id="GO:0006526">
    <property type="term" value="P:L-arginine biosynthetic process"/>
    <property type="evidence" value="ECO:0007669"/>
    <property type="project" value="TreeGrafter"/>
</dbReference>
<name>A0A517MKJ0_9BACT</name>
<dbReference type="InterPro" id="IPR036264">
    <property type="entry name" value="Bact_exopeptidase_dim_dom"/>
</dbReference>
<dbReference type="Gene3D" id="3.30.70.360">
    <property type="match status" value="1"/>
</dbReference>
<gene>
    <name evidence="5" type="primary">argE</name>
    <name evidence="5" type="ORF">FF011L_41990</name>
</gene>
<dbReference type="Gene3D" id="3.40.630.10">
    <property type="entry name" value="Zn peptidases"/>
    <property type="match status" value="1"/>
</dbReference>
<dbReference type="Pfam" id="PF01546">
    <property type="entry name" value="Peptidase_M20"/>
    <property type="match status" value="1"/>
</dbReference>
<dbReference type="Pfam" id="PF07687">
    <property type="entry name" value="M20_dimer"/>
    <property type="match status" value="1"/>
</dbReference>
<accession>A0A517MKJ0</accession>
<organism evidence="5 6">
    <name type="scientific">Roseimaritima multifibrata</name>
    <dbReference type="NCBI Taxonomy" id="1930274"/>
    <lineage>
        <taxon>Bacteria</taxon>
        <taxon>Pseudomonadati</taxon>
        <taxon>Planctomycetota</taxon>
        <taxon>Planctomycetia</taxon>
        <taxon>Pirellulales</taxon>
        <taxon>Pirellulaceae</taxon>
        <taxon>Roseimaritima</taxon>
    </lineage>
</organism>
<dbReference type="GO" id="GO:0046872">
    <property type="term" value="F:metal ion binding"/>
    <property type="evidence" value="ECO:0007669"/>
    <property type="project" value="UniProtKB-KW"/>
</dbReference>
<keyword evidence="1" id="KW-0479">Metal-binding</keyword>
<dbReference type="GO" id="GO:0008777">
    <property type="term" value="F:acetylornithine deacetylase activity"/>
    <property type="evidence" value="ECO:0007669"/>
    <property type="project" value="UniProtKB-EC"/>
</dbReference>
<dbReference type="KEGG" id="rml:FF011L_41990"/>
<keyword evidence="6" id="KW-1185">Reference proteome</keyword>
<keyword evidence="2 5" id="KW-0378">Hydrolase</keyword>
<dbReference type="SUPFAM" id="SSF53187">
    <property type="entry name" value="Zn-dependent exopeptidases"/>
    <property type="match status" value="1"/>
</dbReference>
<proteinExistence type="predicted"/>
<dbReference type="InterPro" id="IPR050072">
    <property type="entry name" value="Peptidase_M20A"/>
</dbReference>
<evidence type="ECO:0000256" key="1">
    <source>
        <dbReference type="ARBA" id="ARBA00022723"/>
    </source>
</evidence>
<dbReference type="EMBL" id="CP036262">
    <property type="protein sequence ID" value="QDS95403.1"/>
    <property type="molecule type" value="Genomic_DNA"/>
</dbReference>
<dbReference type="CDD" id="cd03894">
    <property type="entry name" value="M20_ArgE"/>
    <property type="match status" value="1"/>
</dbReference>
<dbReference type="OrthoDB" id="9792335at2"/>